<organism evidence="2 3">
    <name type="scientific">Neolecta irregularis (strain DAH-3)</name>
    <dbReference type="NCBI Taxonomy" id="1198029"/>
    <lineage>
        <taxon>Eukaryota</taxon>
        <taxon>Fungi</taxon>
        <taxon>Dikarya</taxon>
        <taxon>Ascomycota</taxon>
        <taxon>Taphrinomycotina</taxon>
        <taxon>Neolectales</taxon>
        <taxon>Neolectaceae</taxon>
        <taxon>Neolecta</taxon>
    </lineage>
</organism>
<name>A0A1U7LKN7_NEOID</name>
<dbReference type="AlphaFoldDB" id="A0A1U7LKN7"/>
<dbReference type="PANTHER" id="PTHR38118:SF2">
    <property type="entry name" value="CDP-ALCOHOL PHOSPHATIDYLTRANSFERASE PROTEIN"/>
    <property type="match status" value="1"/>
</dbReference>
<dbReference type="Pfam" id="PF24808">
    <property type="entry name" value="DUF7707"/>
    <property type="match status" value="1"/>
</dbReference>
<evidence type="ECO:0000313" key="3">
    <source>
        <dbReference type="Proteomes" id="UP000186594"/>
    </source>
</evidence>
<protein>
    <recommendedName>
        <fullName evidence="1">DUF7707 domain-containing protein</fullName>
    </recommendedName>
</protein>
<dbReference type="OMA" id="KNPCGAQ"/>
<feature type="domain" description="DUF7707" evidence="1">
    <location>
        <begin position="12"/>
        <end position="115"/>
    </location>
</feature>
<evidence type="ECO:0000313" key="2">
    <source>
        <dbReference type="EMBL" id="OLL23220.1"/>
    </source>
</evidence>
<gene>
    <name evidence="2" type="ORF">NEOLI_004622</name>
</gene>
<keyword evidence="3" id="KW-1185">Reference proteome</keyword>
<dbReference type="InterPro" id="IPR056124">
    <property type="entry name" value="DUF7707"/>
</dbReference>
<accession>A0A1U7LKN7</accession>
<evidence type="ECO:0000259" key="1">
    <source>
        <dbReference type="Pfam" id="PF24808"/>
    </source>
</evidence>
<dbReference type="EMBL" id="LXFE01002091">
    <property type="protein sequence ID" value="OLL23220.1"/>
    <property type="molecule type" value="Genomic_DNA"/>
</dbReference>
<comment type="caution">
    <text evidence="2">The sequence shown here is derived from an EMBL/GenBank/DDBJ whole genome shotgun (WGS) entry which is preliminary data.</text>
</comment>
<proteinExistence type="predicted"/>
<dbReference type="OrthoDB" id="2439692at2759"/>
<sequence>MLPSPAAVYSPFDPAAITLPVKENWCITHVSSCTLICKDEYGDSTETLQNDCDPASLSWACVCQGDRTPDLAVYSLTVPYFECVQVVQDCILACPPGGNSCAAACNAQKSCGAASPKTTSNSTLNATLPSPSATSSAPDAAYTGFGTTSKSSTHSASAARPTPRLALLALLMAYIAANLLV</sequence>
<dbReference type="Proteomes" id="UP000186594">
    <property type="component" value="Unassembled WGS sequence"/>
</dbReference>
<reference evidence="2 3" key="1">
    <citation type="submission" date="2016-04" db="EMBL/GenBank/DDBJ databases">
        <title>Evolutionary innovation and constraint leading to complex multicellularity in the Ascomycota.</title>
        <authorList>
            <person name="Cisse O."/>
            <person name="Nguyen A."/>
            <person name="Hewitt D.A."/>
            <person name="Jedd G."/>
            <person name="Stajich J.E."/>
        </authorList>
    </citation>
    <scope>NUCLEOTIDE SEQUENCE [LARGE SCALE GENOMIC DNA]</scope>
    <source>
        <strain evidence="2 3">DAH-3</strain>
    </source>
</reference>
<dbReference type="PANTHER" id="PTHR38118">
    <property type="entry name" value="ANCHORED CELL WALL PROTEIN 11-RELATED"/>
    <property type="match status" value="1"/>
</dbReference>